<evidence type="ECO:0000256" key="3">
    <source>
        <dbReference type="ARBA" id="ARBA00020218"/>
    </source>
</evidence>
<dbReference type="AlphaFoldDB" id="A0AAP6MJD2"/>
<dbReference type="InterPro" id="IPR037138">
    <property type="entry name" value="His_deacetylse_dom_sf"/>
</dbReference>
<dbReference type="RefSeq" id="WP_346049752.1">
    <property type="nucleotide sequence ID" value="NZ_JAYGII010000002.1"/>
</dbReference>
<dbReference type="EMBL" id="JAYGII010000002">
    <property type="protein sequence ID" value="MEA5444494.1"/>
    <property type="molecule type" value="Genomic_DNA"/>
</dbReference>
<dbReference type="InterPro" id="IPR000286">
    <property type="entry name" value="HDACs"/>
</dbReference>
<evidence type="ECO:0000256" key="2">
    <source>
        <dbReference type="ARBA" id="ARBA00005947"/>
    </source>
</evidence>
<dbReference type="Pfam" id="PF00850">
    <property type="entry name" value="Hist_deacetyl"/>
    <property type="match status" value="1"/>
</dbReference>
<dbReference type="SUPFAM" id="SSF52768">
    <property type="entry name" value="Arginase/deacetylase"/>
    <property type="match status" value="1"/>
</dbReference>
<evidence type="ECO:0000313" key="7">
    <source>
        <dbReference type="Proteomes" id="UP001302316"/>
    </source>
</evidence>
<dbReference type="GO" id="GO:0004407">
    <property type="term" value="F:histone deacetylase activity"/>
    <property type="evidence" value="ECO:0007669"/>
    <property type="project" value="TreeGrafter"/>
</dbReference>
<dbReference type="Proteomes" id="UP001302316">
    <property type="component" value="Unassembled WGS sequence"/>
</dbReference>
<comment type="pathway">
    <text evidence="1">Ketone degradation; acetoin degradation.</text>
</comment>
<evidence type="ECO:0000313" key="6">
    <source>
        <dbReference type="EMBL" id="MEA5444494.1"/>
    </source>
</evidence>
<dbReference type="InterPro" id="IPR023696">
    <property type="entry name" value="Ureohydrolase_dom_sf"/>
</dbReference>
<dbReference type="GO" id="GO:0045150">
    <property type="term" value="P:acetoin catabolic process"/>
    <property type="evidence" value="ECO:0007669"/>
    <property type="project" value="UniProtKB-KW"/>
</dbReference>
<dbReference type="InterPro" id="IPR023801">
    <property type="entry name" value="His_deacetylse_dom"/>
</dbReference>
<dbReference type="GO" id="GO:0040029">
    <property type="term" value="P:epigenetic regulation of gene expression"/>
    <property type="evidence" value="ECO:0007669"/>
    <property type="project" value="TreeGrafter"/>
</dbReference>
<organism evidence="6 7">
    <name type="scientific">Natronospira elongata</name>
    <dbReference type="NCBI Taxonomy" id="3110268"/>
    <lineage>
        <taxon>Bacteria</taxon>
        <taxon>Pseudomonadati</taxon>
        <taxon>Pseudomonadota</taxon>
        <taxon>Gammaproteobacteria</taxon>
        <taxon>Natronospirales</taxon>
        <taxon>Natronospiraceae</taxon>
        <taxon>Natronospira</taxon>
    </lineage>
</organism>
<name>A0AAP6MJD2_9GAMM</name>
<dbReference type="PRINTS" id="PR01270">
    <property type="entry name" value="HDASUPER"/>
</dbReference>
<dbReference type="InterPro" id="IPR003085">
    <property type="entry name" value="AcuC"/>
</dbReference>
<dbReference type="CDD" id="cd09994">
    <property type="entry name" value="HDAC_AcuC_like"/>
    <property type="match status" value="1"/>
</dbReference>
<accession>A0AAP6MJD2</accession>
<reference evidence="6 7" key="1">
    <citation type="submission" date="2023-12" db="EMBL/GenBank/DDBJ databases">
        <title>Whole-genome sequencing of halo(alkali)philic microorganisms from hypersaline lakes.</title>
        <authorList>
            <person name="Sorokin D.Y."/>
            <person name="Merkel A.Y."/>
            <person name="Messina E."/>
            <person name="Yakimov M."/>
        </authorList>
    </citation>
    <scope>NUCLEOTIDE SEQUENCE [LARGE SCALE GENOMIC DNA]</scope>
    <source>
        <strain evidence="6 7">AB-CW1</strain>
    </source>
</reference>
<comment type="similarity">
    <text evidence="2">Belongs to the histone deacetylase family.</text>
</comment>
<dbReference type="PANTHER" id="PTHR10625">
    <property type="entry name" value="HISTONE DEACETYLASE HDAC1-RELATED"/>
    <property type="match status" value="1"/>
</dbReference>
<proteinExistence type="inferred from homology"/>
<sequence length="326" mass="35032">MSARSVDPNEPSVLLFSGESLRRYGFGDGHPFGPDRQDAFLKAADDQGLLARVSHREPVEGDDFQARLFHTDEYVDFVARRSADGLGYLDGGDTPAQAGIHEDALRVVGTAVAAADALMRGEARRAFVPIAGLHHAARDAASGFCVYNDCGVVIEHLRRQYGLARVAYVDIDAHHGDGVYYGFEDDPAVIFADIHEDGRFLFPGTGAAEETGEGAAAGSKLNIPLAPGAGDREFFEAWAQVEDFLESHQPEFILLQCGADPLAGDPITHLRFSDEPHRHATLSLARIADRHAQGRLLATGGGGYNRQNIGIAWSAVLSALIESNDA</sequence>
<dbReference type="PANTHER" id="PTHR10625:SF10">
    <property type="entry name" value="HISTONE DEACETYLASE HDAC1"/>
    <property type="match status" value="1"/>
</dbReference>
<evidence type="ECO:0000256" key="1">
    <source>
        <dbReference type="ARBA" id="ARBA00005101"/>
    </source>
</evidence>
<comment type="caution">
    <text evidence="6">The sequence shown here is derived from an EMBL/GenBank/DDBJ whole genome shotgun (WGS) entry which is preliminary data.</text>
</comment>
<gene>
    <name evidence="6" type="ORF">VCB98_01500</name>
</gene>
<dbReference type="Gene3D" id="3.40.800.20">
    <property type="entry name" value="Histone deacetylase domain"/>
    <property type="match status" value="1"/>
</dbReference>
<evidence type="ECO:0000256" key="4">
    <source>
        <dbReference type="ARBA" id="ARBA00022627"/>
    </source>
</evidence>
<evidence type="ECO:0000259" key="5">
    <source>
        <dbReference type="Pfam" id="PF00850"/>
    </source>
</evidence>
<keyword evidence="7" id="KW-1185">Reference proteome</keyword>
<feature type="domain" description="Histone deacetylase" evidence="5">
    <location>
        <begin position="30"/>
        <end position="320"/>
    </location>
</feature>
<protein>
    <recommendedName>
        <fullName evidence="3">Acetoin utilization protein AcuC</fullName>
    </recommendedName>
</protein>
<keyword evidence="4" id="KW-0006">Acetoin catabolism</keyword>